<dbReference type="PANTHER" id="PTHR36121">
    <property type="entry name" value="PROTEIN SXY"/>
    <property type="match status" value="1"/>
</dbReference>
<dbReference type="EMBL" id="CP016893">
    <property type="protein sequence ID" value="AST58414.1"/>
    <property type="molecule type" value="Genomic_DNA"/>
</dbReference>
<dbReference type="RefSeq" id="WP_094397722.1">
    <property type="nucleotide sequence ID" value="NZ_CP016893.1"/>
</dbReference>
<gene>
    <name evidence="1" type="ORF">Thert_02554</name>
</gene>
<dbReference type="Gene3D" id="1.10.150.20">
    <property type="entry name" value="5' to 3' exonuclease, C-terminal subdomain"/>
    <property type="match status" value="1"/>
</dbReference>
<reference evidence="1 2" key="1">
    <citation type="submission" date="2016-08" db="EMBL/GenBank/DDBJ databases">
        <title>A novel genetic cassette of butanologenic Thermoanaerobacterium thermosaccharolyticum that directly convert cellulose to butanol.</title>
        <authorList>
            <person name="Li T."/>
            <person name="He J."/>
        </authorList>
    </citation>
    <scope>NUCLEOTIDE SEQUENCE [LARGE SCALE GENOMIC DNA]</scope>
    <source>
        <strain evidence="1 2">TG57</strain>
    </source>
</reference>
<dbReference type="Pfam" id="PF04994">
    <property type="entry name" value="TfoX_C"/>
    <property type="match status" value="1"/>
</dbReference>
<dbReference type="PANTHER" id="PTHR36121:SF1">
    <property type="entry name" value="PROTEIN SXY"/>
    <property type="match status" value="1"/>
</dbReference>
<dbReference type="InterPro" id="IPR007077">
    <property type="entry name" value="TfoX_C"/>
</dbReference>
<dbReference type="InterPro" id="IPR047525">
    <property type="entry name" value="TfoX-like"/>
</dbReference>
<organism evidence="1 2">
    <name type="scientific">Thermoanaerobacterium thermosaccharolyticum</name>
    <name type="common">Clostridium thermosaccharolyticum</name>
    <dbReference type="NCBI Taxonomy" id="1517"/>
    <lineage>
        <taxon>Bacteria</taxon>
        <taxon>Bacillati</taxon>
        <taxon>Bacillota</taxon>
        <taxon>Clostridia</taxon>
        <taxon>Thermoanaerobacterales</taxon>
        <taxon>Thermoanaerobacteraceae</taxon>
        <taxon>Thermoanaerobacterium</taxon>
    </lineage>
</organism>
<dbReference type="AlphaFoldDB" id="A0A223I1I6"/>
<evidence type="ECO:0000313" key="2">
    <source>
        <dbReference type="Proteomes" id="UP000214975"/>
    </source>
</evidence>
<proteinExistence type="predicted"/>
<dbReference type="Proteomes" id="UP000214975">
    <property type="component" value="Chromosome"/>
</dbReference>
<sequence length="83" mass="9424">MGELTKLPNVGKVLEKNLNEIGIFTEEQLREMGSKEAFIRIRMIDPGACLHMLYGLQGAIDGIKDSLLPESTKRELKEFYKNL</sequence>
<name>A0A223I1I6_THETR</name>
<accession>A0A223I1I6</accession>
<evidence type="ECO:0000313" key="1">
    <source>
        <dbReference type="EMBL" id="AST58414.1"/>
    </source>
</evidence>
<protein>
    <submittedName>
        <fullName evidence="1">TfoX, C-terminal domain protein</fullName>
    </submittedName>
</protein>